<feature type="region of interest" description="Disordered" evidence="1">
    <location>
        <begin position="87"/>
        <end position="148"/>
    </location>
</feature>
<protein>
    <submittedName>
        <fullName evidence="2">Uncharacterized protein</fullName>
    </submittedName>
</protein>
<evidence type="ECO:0000313" key="3">
    <source>
        <dbReference type="Proteomes" id="UP000000768"/>
    </source>
</evidence>
<sequence length="197" mass="21635">MYSDPVKAGKQEGSSTGMNECCTQTADDRAAAIIHLGPLVTNAGQWPCTPAEICIQLRITVAADLSHQPVMDSPHGPLRQYKSLLNWPRSDRAQSSSPARRSMGRPLSPPPPPPVLCSTWTRRHPLPPRQCWPPPHPPQQCRPPPPPSPPLPATVLFLPGRHLHSPLPLRFRLISVHPLRPLSAILHADDIELEASK</sequence>
<organism evidence="2 3">
    <name type="scientific">Sorghum bicolor</name>
    <name type="common">Sorghum</name>
    <name type="synonym">Sorghum vulgare</name>
    <dbReference type="NCBI Taxonomy" id="4558"/>
    <lineage>
        <taxon>Eukaryota</taxon>
        <taxon>Viridiplantae</taxon>
        <taxon>Streptophyta</taxon>
        <taxon>Embryophyta</taxon>
        <taxon>Tracheophyta</taxon>
        <taxon>Spermatophyta</taxon>
        <taxon>Magnoliopsida</taxon>
        <taxon>Liliopsida</taxon>
        <taxon>Poales</taxon>
        <taxon>Poaceae</taxon>
        <taxon>PACMAD clade</taxon>
        <taxon>Panicoideae</taxon>
        <taxon>Andropogonodae</taxon>
        <taxon>Andropogoneae</taxon>
        <taxon>Sorghinae</taxon>
        <taxon>Sorghum</taxon>
    </lineage>
</organism>
<keyword evidence="3" id="KW-1185">Reference proteome</keyword>
<reference evidence="2 3" key="1">
    <citation type="journal article" date="2009" name="Nature">
        <title>The Sorghum bicolor genome and the diversification of grasses.</title>
        <authorList>
            <person name="Paterson A.H."/>
            <person name="Bowers J.E."/>
            <person name="Bruggmann R."/>
            <person name="Dubchak I."/>
            <person name="Grimwood J."/>
            <person name="Gundlach H."/>
            <person name="Haberer G."/>
            <person name="Hellsten U."/>
            <person name="Mitros T."/>
            <person name="Poliakov A."/>
            <person name="Schmutz J."/>
            <person name="Spannagl M."/>
            <person name="Tang H."/>
            <person name="Wang X."/>
            <person name="Wicker T."/>
            <person name="Bharti A.K."/>
            <person name="Chapman J."/>
            <person name="Feltus F.A."/>
            <person name="Gowik U."/>
            <person name="Grigoriev I.V."/>
            <person name="Lyons E."/>
            <person name="Maher C.A."/>
            <person name="Martis M."/>
            <person name="Narechania A."/>
            <person name="Otillar R.P."/>
            <person name="Penning B.W."/>
            <person name="Salamov A.A."/>
            <person name="Wang Y."/>
            <person name="Zhang L."/>
            <person name="Carpita N.C."/>
            <person name="Freeling M."/>
            <person name="Gingle A.R."/>
            <person name="Hash C.T."/>
            <person name="Keller B."/>
            <person name="Klein P."/>
            <person name="Kresovich S."/>
            <person name="McCann M.C."/>
            <person name="Ming R."/>
            <person name="Peterson D.G."/>
            <person name="Mehboob-ur-Rahman"/>
            <person name="Ware D."/>
            <person name="Westhoff P."/>
            <person name="Mayer K.F."/>
            <person name="Messing J."/>
            <person name="Rokhsar D.S."/>
        </authorList>
    </citation>
    <scope>NUCLEOTIDE SEQUENCE [LARGE SCALE GENOMIC DNA]</scope>
    <source>
        <strain evidence="3">cv. BTx623</strain>
    </source>
</reference>
<dbReference type="AlphaFoldDB" id="A0A1W0W6A8"/>
<feature type="region of interest" description="Disordered" evidence="1">
    <location>
        <begin position="1"/>
        <end position="20"/>
    </location>
</feature>
<proteinExistence type="predicted"/>
<dbReference type="EMBL" id="CM000761">
    <property type="protein sequence ID" value="OQU89886.1"/>
    <property type="molecule type" value="Genomic_DNA"/>
</dbReference>
<dbReference type="Gramene" id="OQU89886">
    <property type="protein sequence ID" value="OQU89886"/>
    <property type="gene ID" value="SORBI_3002G289701"/>
</dbReference>
<accession>A0A1W0W6A8</accession>
<evidence type="ECO:0000313" key="2">
    <source>
        <dbReference type="EMBL" id="OQU89886.1"/>
    </source>
</evidence>
<reference evidence="3" key="2">
    <citation type="journal article" date="2018" name="Plant J.">
        <title>The Sorghum bicolor reference genome: improved assembly, gene annotations, a transcriptome atlas, and signatures of genome organization.</title>
        <authorList>
            <person name="McCormick R.F."/>
            <person name="Truong S.K."/>
            <person name="Sreedasyam A."/>
            <person name="Jenkins J."/>
            <person name="Shu S."/>
            <person name="Sims D."/>
            <person name="Kennedy M."/>
            <person name="Amirebrahimi M."/>
            <person name="Weers B.D."/>
            <person name="McKinley B."/>
            <person name="Mattison A."/>
            <person name="Morishige D.T."/>
            <person name="Grimwood J."/>
            <person name="Schmutz J."/>
            <person name="Mullet J.E."/>
        </authorList>
    </citation>
    <scope>NUCLEOTIDE SEQUENCE [LARGE SCALE GENOMIC DNA]</scope>
    <source>
        <strain evidence="3">cv. BTx623</strain>
    </source>
</reference>
<dbReference type="InParanoid" id="A0A1W0W6A8"/>
<name>A0A1W0W6A8_SORBI</name>
<evidence type="ECO:0000256" key="1">
    <source>
        <dbReference type="SAM" id="MobiDB-lite"/>
    </source>
</evidence>
<dbReference type="Proteomes" id="UP000000768">
    <property type="component" value="Chromosome 2"/>
</dbReference>
<gene>
    <name evidence="2" type="ORF">SORBI_3002G289701</name>
</gene>
<feature type="compositionally biased region" description="Pro residues" evidence="1">
    <location>
        <begin position="127"/>
        <end position="148"/>
    </location>
</feature>